<dbReference type="Gene3D" id="1.10.390.10">
    <property type="entry name" value="Neutral Protease Domain 2"/>
    <property type="match status" value="1"/>
</dbReference>
<dbReference type="InterPro" id="IPR050728">
    <property type="entry name" value="Zinc_Metalloprotease_M4"/>
</dbReference>
<feature type="chain" id="PRO_5023155060" description="Neutral metalloproteinase" evidence="11">
    <location>
        <begin position="29"/>
        <end position="507"/>
    </location>
</feature>
<dbReference type="GO" id="GO:0004222">
    <property type="term" value="F:metalloendopeptidase activity"/>
    <property type="evidence" value="ECO:0007669"/>
    <property type="project" value="UniProtKB-UniRule"/>
</dbReference>
<dbReference type="GO" id="GO:0005576">
    <property type="term" value="C:extracellular region"/>
    <property type="evidence" value="ECO:0007669"/>
    <property type="project" value="UniProtKB-SubCell"/>
</dbReference>
<evidence type="ECO:0000313" key="16">
    <source>
        <dbReference type="EMBL" id="RAI80109.1"/>
    </source>
</evidence>
<dbReference type="InterPro" id="IPR011096">
    <property type="entry name" value="FTP_domain"/>
</dbReference>
<feature type="active site" description="Proton donor" evidence="10">
    <location>
        <position position="434"/>
    </location>
</feature>
<evidence type="ECO:0000259" key="12">
    <source>
        <dbReference type="Pfam" id="PF01447"/>
    </source>
</evidence>
<gene>
    <name evidence="16" type="ORF">BFS35_010010</name>
</gene>
<feature type="domain" description="PepSY" evidence="14">
    <location>
        <begin position="128"/>
        <end position="202"/>
    </location>
</feature>
<keyword evidence="11" id="KW-0964">Secreted</keyword>
<comment type="similarity">
    <text evidence="2 11">Belongs to the peptidase M4 family.</text>
</comment>
<feature type="domain" description="Peptidase M4" evidence="12">
    <location>
        <begin position="212"/>
        <end position="355"/>
    </location>
</feature>
<evidence type="ECO:0000256" key="2">
    <source>
        <dbReference type="ARBA" id="ARBA00009388"/>
    </source>
</evidence>
<dbReference type="PANTHER" id="PTHR33794:SF1">
    <property type="entry name" value="BACILLOLYSIN"/>
    <property type="match status" value="1"/>
</dbReference>
<dbReference type="Pfam" id="PF02868">
    <property type="entry name" value="Peptidase_M4_C"/>
    <property type="match status" value="1"/>
</dbReference>
<comment type="caution">
    <text evidence="16">The sequence shown here is derived from an EMBL/GenBank/DDBJ whole genome shotgun (WGS) entry which is preliminary data.</text>
</comment>
<dbReference type="EC" id="3.4.24.-" evidence="11"/>
<dbReference type="AlphaFoldDB" id="A0A2G5NNS7"/>
<evidence type="ECO:0000313" key="17">
    <source>
        <dbReference type="Proteomes" id="UP000229523"/>
    </source>
</evidence>
<dbReference type="GO" id="GO:0046872">
    <property type="term" value="F:metal ion binding"/>
    <property type="evidence" value="ECO:0007669"/>
    <property type="project" value="UniProtKB-UniRule"/>
</dbReference>
<keyword evidence="3 11" id="KW-0645">Protease</keyword>
<dbReference type="RefSeq" id="WP_099580949.1">
    <property type="nucleotide sequence ID" value="NZ_MJBI02000004.1"/>
</dbReference>
<dbReference type="Gene3D" id="3.10.170.10">
    <property type="match status" value="1"/>
</dbReference>
<keyword evidence="17" id="KW-1185">Reference proteome</keyword>
<evidence type="ECO:0000256" key="4">
    <source>
        <dbReference type="ARBA" id="ARBA00022723"/>
    </source>
</evidence>
<proteinExistence type="inferred from homology"/>
<dbReference type="InterPro" id="IPR013856">
    <property type="entry name" value="Peptidase_M4_domain"/>
</dbReference>
<dbReference type="Pfam" id="PF01447">
    <property type="entry name" value="Peptidase_M4"/>
    <property type="match status" value="1"/>
</dbReference>
<evidence type="ECO:0000256" key="7">
    <source>
        <dbReference type="ARBA" id="ARBA00022833"/>
    </source>
</evidence>
<evidence type="ECO:0000256" key="11">
    <source>
        <dbReference type="RuleBase" id="RU366073"/>
    </source>
</evidence>
<evidence type="ECO:0000256" key="1">
    <source>
        <dbReference type="ARBA" id="ARBA00001947"/>
    </source>
</evidence>
<dbReference type="CDD" id="cd09597">
    <property type="entry name" value="M4_TLP"/>
    <property type="match status" value="1"/>
</dbReference>
<accession>A0A2G5NNS7</accession>
<evidence type="ECO:0000259" key="14">
    <source>
        <dbReference type="Pfam" id="PF03413"/>
    </source>
</evidence>
<comment type="function">
    <text evidence="11">Extracellular zinc metalloprotease.</text>
</comment>
<evidence type="ECO:0000256" key="6">
    <source>
        <dbReference type="ARBA" id="ARBA00022801"/>
    </source>
</evidence>
<evidence type="ECO:0000259" key="15">
    <source>
        <dbReference type="Pfam" id="PF07504"/>
    </source>
</evidence>
<evidence type="ECO:0000256" key="8">
    <source>
        <dbReference type="ARBA" id="ARBA00023049"/>
    </source>
</evidence>
<evidence type="ECO:0000256" key="3">
    <source>
        <dbReference type="ARBA" id="ARBA00022670"/>
    </source>
</evidence>
<dbReference type="Pfam" id="PF07504">
    <property type="entry name" value="FTP"/>
    <property type="match status" value="1"/>
</dbReference>
<evidence type="ECO:0000256" key="9">
    <source>
        <dbReference type="ARBA" id="ARBA00023145"/>
    </source>
</evidence>
<dbReference type="InterPro" id="IPR025711">
    <property type="entry name" value="PepSY"/>
</dbReference>
<evidence type="ECO:0000256" key="5">
    <source>
        <dbReference type="ARBA" id="ARBA00022729"/>
    </source>
</evidence>
<dbReference type="EMBL" id="MJBI02000004">
    <property type="protein sequence ID" value="RAI80109.1"/>
    <property type="molecule type" value="Genomic_DNA"/>
</dbReference>
<feature type="domain" description="FTP" evidence="15">
    <location>
        <begin position="67"/>
        <end position="116"/>
    </location>
</feature>
<keyword evidence="5 11" id="KW-0732">Signal</keyword>
<keyword evidence="9" id="KW-0865">Zymogen</keyword>
<organism evidence="16 17">
    <name type="scientific">Macrococcoides goetzii</name>
    <dbReference type="NCBI Taxonomy" id="1891097"/>
    <lineage>
        <taxon>Bacteria</taxon>
        <taxon>Bacillati</taxon>
        <taxon>Bacillota</taxon>
        <taxon>Bacilli</taxon>
        <taxon>Bacillales</taxon>
        <taxon>Staphylococcaceae</taxon>
        <taxon>Macrococcoides</taxon>
    </lineage>
</organism>
<dbReference type="PANTHER" id="PTHR33794">
    <property type="entry name" value="BACILLOLYSIN"/>
    <property type="match status" value="1"/>
</dbReference>
<comment type="subcellular location">
    <subcellularLocation>
        <location evidence="11">Secreted</location>
    </subcellularLocation>
</comment>
<feature type="domain" description="Peptidase M4 C-terminal" evidence="13">
    <location>
        <begin position="358"/>
        <end position="506"/>
    </location>
</feature>
<dbReference type="InterPro" id="IPR027268">
    <property type="entry name" value="Peptidase_M4/M1_CTD_sf"/>
</dbReference>
<keyword evidence="7 11" id="KW-0862">Zinc</keyword>
<dbReference type="SUPFAM" id="SSF55486">
    <property type="entry name" value="Metalloproteases ('zincins'), catalytic domain"/>
    <property type="match status" value="1"/>
</dbReference>
<reference evidence="16 17" key="1">
    <citation type="journal article" date="2018" name="Front. Microbiol.">
        <title>Description and Comparative Genomics of Macrococcus caseolyticus subsp. hominis subsp. nov., Macrococcus goetzii sp. nov., Macrococcus epidermidis sp. nov., and Macrococcus bohemicus sp. nov., Novel Macrococci From Human Clinical Material With Virulence Potential and Suspected Uptake of Foreign DNA by Natural Transformation.</title>
        <authorList>
            <person name="Maslanova I."/>
            <person name="Wertheimer Z."/>
            <person name="Sedlacek I."/>
            <person name="Svec P."/>
            <person name="Indrakova A."/>
            <person name="Kovarovic V."/>
            <person name="Schumann P."/>
            <person name="Sproer C."/>
            <person name="Kralova S."/>
            <person name="Sedo O."/>
            <person name="Kristofova L."/>
            <person name="Vrbovska V."/>
            <person name="Fuzik T."/>
            <person name="Petras P."/>
            <person name="Zdrahal Z."/>
            <person name="Ruzickova V."/>
            <person name="Doskar J."/>
            <person name="Pantucek R."/>
        </authorList>
    </citation>
    <scope>NUCLEOTIDE SEQUENCE [LARGE SCALE GENOMIC DNA]</scope>
    <source>
        <strain evidence="16 17">CCM 4927</strain>
    </source>
</reference>
<dbReference type="InterPro" id="IPR001570">
    <property type="entry name" value="Peptidase_M4_C_domain"/>
</dbReference>
<evidence type="ECO:0000259" key="13">
    <source>
        <dbReference type="Pfam" id="PF02868"/>
    </source>
</evidence>
<dbReference type="GO" id="GO:0006508">
    <property type="term" value="P:proteolysis"/>
    <property type="evidence" value="ECO:0007669"/>
    <property type="project" value="UniProtKB-KW"/>
</dbReference>
<keyword evidence="8 11" id="KW-0482">Metalloprotease</keyword>
<protein>
    <recommendedName>
        <fullName evidence="11">Neutral metalloproteinase</fullName>
        <ecNumber evidence="11">3.4.24.-</ecNumber>
    </recommendedName>
</protein>
<dbReference type="Gene3D" id="3.10.450.40">
    <property type="match status" value="1"/>
</dbReference>
<feature type="active site" evidence="10">
    <location>
        <position position="348"/>
    </location>
</feature>
<keyword evidence="6 11" id="KW-0378">Hydrolase</keyword>
<dbReference type="Proteomes" id="UP000229523">
    <property type="component" value="Unassembled WGS sequence"/>
</dbReference>
<name>A0A2G5NNS7_9STAP</name>
<evidence type="ECO:0000256" key="10">
    <source>
        <dbReference type="PIRSR" id="PIRSR623612-1"/>
    </source>
</evidence>
<dbReference type="InterPro" id="IPR023612">
    <property type="entry name" value="Peptidase_M4"/>
</dbReference>
<sequence length="507" mass="56884">MNKKYILPAVVLSSTLLASLTQGETAFAKTETSKSLHHLQKVQSKIDAKNFLKSLPGDKAAKKFYKQYEITKVEKDDKGFTHYTLKPHNNGKKALNKEIKIHVNDKNQVVHVNGELDQKEVNPTNTQKLSQDQAVDLAFKAVGADKDKVKNLDNRKVVKKAEVAINADKNKYVYNIQLIYVSPEAANWHVQIDAETGEVIKKQNMLFDAATTGYGYGVDNRFKNLNIFQEGSYFYLADTTHTGNIETYDAYNTQTNFDIVRDTDKYFTSSRQKAAVDAHYYGDVVYDYFKNTHNRDSYDGNGAPIYSVVHYGSNYNNAFWNGEAMVYGDGDGVTFTSLSGANDIIAHELTHAVTEHTAGLVYENEPGAINESMSDVFGYFVDPDFLMGEDVYTPGRAGDALRSFSQPELYDQPSHMDDFQYLPNTKSGDWGGVHINSGIPNKAFYNTVTKMDKSKAEQIYYRALSYYLTSTSNFKDTKEALIQSALDLYGQTEANTIKAAWDAVGVY</sequence>
<feature type="signal peptide" evidence="11">
    <location>
        <begin position="1"/>
        <end position="28"/>
    </location>
</feature>
<keyword evidence="4" id="KW-0479">Metal-binding</keyword>
<comment type="cofactor">
    <cofactor evidence="1 11">
        <name>Zn(2+)</name>
        <dbReference type="ChEBI" id="CHEBI:29105"/>
    </cofactor>
</comment>
<dbReference type="PRINTS" id="PR00730">
    <property type="entry name" value="THERMOLYSIN"/>
</dbReference>
<dbReference type="Pfam" id="PF03413">
    <property type="entry name" value="PepSY"/>
    <property type="match status" value="1"/>
</dbReference>